<proteinExistence type="inferred from homology"/>
<comment type="caution">
    <text evidence="13">The sequence shown here is derived from an EMBL/GenBank/DDBJ whole genome shotgun (WGS) entry which is preliminary data.</text>
</comment>
<evidence type="ECO:0000259" key="12">
    <source>
        <dbReference type="Pfam" id="PF00156"/>
    </source>
</evidence>
<name>A0A2T2XHX0_9FIRM</name>
<evidence type="ECO:0000256" key="8">
    <source>
        <dbReference type="ARBA" id="ARBA00022676"/>
    </source>
</evidence>
<evidence type="ECO:0000256" key="4">
    <source>
        <dbReference type="ARBA" id="ARBA00004659"/>
    </source>
</evidence>
<dbReference type="EC" id="2.4.2.7" evidence="6 11"/>
<feature type="domain" description="Phosphoribosyltransferase" evidence="12">
    <location>
        <begin position="45"/>
        <end position="149"/>
    </location>
</feature>
<dbReference type="HAMAP" id="MF_00004">
    <property type="entry name" value="Aden_phosphoribosyltr"/>
    <property type="match status" value="1"/>
</dbReference>
<dbReference type="EMBL" id="PXYW01000013">
    <property type="protein sequence ID" value="PSR34042.1"/>
    <property type="molecule type" value="Genomic_DNA"/>
</dbReference>
<dbReference type="PANTHER" id="PTHR32315">
    <property type="entry name" value="ADENINE PHOSPHORIBOSYLTRANSFERASE"/>
    <property type="match status" value="1"/>
</dbReference>
<comment type="subunit">
    <text evidence="11">Homodimer.</text>
</comment>
<dbReference type="CDD" id="cd06223">
    <property type="entry name" value="PRTases_typeI"/>
    <property type="match status" value="1"/>
</dbReference>
<dbReference type="InterPro" id="IPR050054">
    <property type="entry name" value="UPRTase/APRTase"/>
</dbReference>
<dbReference type="InterPro" id="IPR029057">
    <property type="entry name" value="PRTase-like"/>
</dbReference>
<keyword evidence="7 11" id="KW-0963">Cytoplasm</keyword>
<dbReference type="GO" id="GO:0006166">
    <property type="term" value="P:purine ribonucleoside salvage"/>
    <property type="evidence" value="ECO:0007669"/>
    <property type="project" value="UniProtKB-UniRule"/>
</dbReference>
<dbReference type="NCBIfam" id="NF002636">
    <property type="entry name" value="PRK02304.1-5"/>
    <property type="match status" value="1"/>
</dbReference>
<dbReference type="GO" id="GO:0003999">
    <property type="term" value="F:adenine phosphoribosyltransferase activity"/>
    <property type="evidence" value="ECO:0007669"/>
    <property type="project" value="UniProtKB-UniRule"/>
</dbReference>
<dbReference type="GO" id="GO:0006168">
    <property type="term" value="P:adenine salvage"/>
    <property type="evidence" value="ECO:0007669"/>
    <property type="project" value="InterPro"/>
</dbReference>
<dbReference type="GO" id="GO:0005737">
    <property type="term" value="C:cytoplasm"/>
    <property type="evidence" value="ECO:0007669"/>
    <property type="project" value="UniProtKB-SubCell"/>
</dbReference>
<evidence type="ECO:0000313" key="13">
    <source>
        <dbReference type="EMBL" id="PSR34042.1"/>
    </source>
</evidence>
<comment type="catalytic activity">
    <reaction evidence="1 11">
        <text>AMP + diphosphate = 5-phospho-alpha-D-ribose 1-diphosphate + adenine</text>
        <dbReference type="Rhea" id="RHEA:16609"/>
        <dbReference type="ChEBI" id="CHEBI:16708"/>
        <dbReference type="ChEBI" id="CHEBI:33019"/>
        <dbReference type="ChEBI" id="CHEBI:58017"/>
        <dbReference type="ChEBI" id="CHEBI:456215"/>
        <dbReference type="EC" id="2.4.2.7"/>
    </reaction>
</comment>
<dbReference type="UniPathway" id="UPA00588">
    <property type="reaction ID" value="UER00646"/>
</dbReference>
<dbReference type="NCBIfam" id="TIGR01090">
    <property type="entry name" value="apt"/>
    <property type="match status" value="1"/>
</dbReference>
<dbReference type="GO" id="GO:0016208">
    <property type="term" value="F:AMP binding"/>
    <property type="evidence" value="ECO:0007669"/>
    <property type="project" value="TreeGrafter"/>
</dbReference>
<evidence type="ECO:0000256" key="2">
    <source>
        <dbReference type="ARBA" id="ARBA00003968"/>
    </source>
</evidence>
<keyword evidence="9 11" id="KW-0808">Transferase</keyword>
<accession>A0A2T2XHX0</accession>
<evidence type="ECO:0000256" key="3">
    <source>
        <dbReference type="ARBA" id="ARBA00004496"/>
    </source>
</evidence>
<comment type="pathway">
    <text evidence="4 11">Purine metabolism; AMP biosynthesis via salvage pathway; AMP from adenine: step 1/1.</text>
</comment>
<dbReference type="Gene3D" id="3.40.50.2020">
    <property type="match status" value="1"/>
</dbReference>
<dbReference type="InterPro" id="IPR005764">
    <property type="entry name" value="Ade_phspho_trans"/>
</dbReference>
<evidence type="ECO:0000256" key="6">
    <source>
        <dbReference type="ARBA" id="ARBA00011893"/>
    </source>
</evidence>
<gene>
    <name evidence="11" type="primary">apt</name>
    <name evidence="13" type="ORF">C7B46_07205</name>
</gene>
<sequence length="172" mass="18534">MAWTELLREVPDFPAPGVLFRDVLPVMSDPGAWHEVLDGMESLLKKTGAEALLAPEARGFLIAAPLADRLNMGLVPVRKPGKLPHPILREAYSLEYGDNQLEIEATIPLAGKRVVVVDDVLATGGTVAACARLAQRLSADVVGYAFLIELKALGGREKLDLRTAEVMSLLVL</sequence>
<dbReference type="InterPro" id="IPR000836">
    <property type="entry name" value="PRTase_dom"/>
</dbReference>
<evidence type="ECO:0000313" key="14">
    <source>
        <dbReference type="Proteomes" id="UP000242972"/>
    </source>
</evidence>
<dbReference type="SUPFAM" id="SSF53271">
    <property type="entry name" value="PRTase-like"/>
    <property type="match status" value="1"/>
</dbReference>
<protein>
    <recommendedName>
        <fullName evidence="6 11">Adenine phosphoribosyltransferase</fullName>
        <shortName evidence="11">APRT</shortName>
        <ecNumber evidence="6 11">2.4.2.7</ecNumber>
    </recommendedName>
</protein>
<dbReference type="Pfam" id="PF00156">
    <property type="entry name" value="Pribosyltran"/>
    <property type="match status" value="1"/>
</dbReference>
<evidence type="ECO:0000256" key="1">
    <source>
        <dbReference type="ARBA" id="ARBA00000868"/>
    </source>
</evidence>
<keyword evidence="10 11" id="KW-0660">Purine salvage</keyword>
<organism evidence="13 14">
    <name type="scientific">Sulfobacillus benefaciens</name>
    <dbReference type="NCBI Taxonomy" id="453960"/>
    <lineage>
        <taxon>Bacteria</taxon>
        <taxon>Bacillati</taxon>
        <taxon>Bacillota</taxon>
        <taxon>Clostridia</taxon>
        <taxon>Eubacteriales</taxon>
        <taxon>Clostridiales Family XVII. Incertae Sedis</taxon>
        <taxon>Sulfobacillus</taxon>
    </lineage>
</organism>
<dbReference type="FunFam" id="3.40.50.2020:FF:000021">
    <property type="entry name" value="Adenine phosphoribosyltransferase"/>
    <property type="match status" value="1"/>
</dbReference>
<comment type="function">
    <text evidence="2 11">Catalyzes a salvage reaction resulting in the formation of AMP, that is energically less costly than de novo synthesis.</text>
</comment>
<comment type="subcellular location">
    <subcellularLocation>
        <location evidence="3 11">Cytoplasm</location>
    </subcellularLocation>
</comment>
<dbReference type="GO" id="GO:0044209">
    <property type="term" value="P:AMP salvage"/>
    <property type="evidence" value="ECO:0007669"/>
    <property type="project" value="UniProtKB-UniRule"/>
</dbReference>
<reference evidence="13 14" key="1">
    <citation type="journal article" date="2014" name="BMC Genomics">
        <title>Comparison of environmental and isolate Sulfobacillus genomes reveals diverse carbon, sulfur, nitrogen, and hydrogen metabolisms.</title>
        <authorList>
            <person name="Justice N.B."/>
            <person name="Norman A."/>
            <person name="Brown C.T."/>
            <person name="Singh A."/>
            <person name="Thomas B.C."/>
            <person name="Banfield J.F."/>
        </authorList>
    </citation>
    <scope>NUCLEOTIDE SEQUENCE [LARGE SCALE GENOMIC DNA]</scope>
    <source>
        <strain evidence="13">AMDSBA4</strain>
    </source>
</reference>
<evidence type="ECO:0000256" key="9">
    <source>
        <dbReference type="ARBA" id="ARBA00022679"/>
    </source>
</evidence>
<comment type="similarity">
    <text evidence="5 11">Belongs to the purine/pyrimidine phosphoribosyltransferase family.</text>
</comment>
<evidence type="ECO:0000256" key="7">
    <source>
        <dbReference type="ARBA" id="ARBA00022490"/>
    </source>
</evidence>
<dbReference type="Proteomes" id="UP000242972">
    <property type="component" value="Unassembled WGS sequence"/>
</dbReference>
<dbReference type="AlphaFoldDB" id="A0A2T2XHX0"/>
<dbReference type="PANTHER" id="PTHR32315:SF3">
    <property type="entry name" value="ADENINE PHOSPHORIBOSYLTRANSFERASE"/>
    <property type="match status" value="1"/>
</dbReference>
<evidence type="ECO:0000256" key="10">
    <source>
        <dbReference type="ARBA" id="ARBA00022726"/>
    </source>
</evidence>
<keyword evidence="8 11" id="KW-0328">Glycosyltransferase</keyword>
<evidence type="ECO:0000256" key="11">
    <source>
        <dbReference type="HAMAP-Rule" id="MF_00004"/>
    </source>
</evidence>
<dbReference type="GO" id="GO:0002055">
    <property type="term" value="F:adenine binding"/>
    <property type="evidence" value="ECO:0007669"/>
    <property type="project" value="TreeGrafter"/>
</dbReference>
<evidence type="ECO:0000256" key="5">
    <source>
        <dbReference type="ARBA" id="ARBA00008391"/>
    </source>
</evidence>